<dbReference type="RefSeq" id="WP_342810580.1">
    <property type="nucleotide sequence ID" value="NZ_JAOPJZ010000035.1"/>
</dbReference>
<keyword evidence="3" id="KW-1185">Reference proteome</keyword>
<protein>
    <submittedName>
        <fullName evidence="2">Uncharacterized protein</fullName>
    </submittedName>
</protein>
<dbReference type="EMBL" id="JAOPJZ010000035">
    <property type="protein sequence ID" value="MCU4754279.1"/>
    <property type="molecule type" value="Genomic_DNA"/>
</dbReference>
<dbReference type="AlphaFoldDB" id="A0AAP2ZE40"/>
<reference evidence="2 3" key="1">
    <citation type="submission" date="2022-09" db="EMBL/GenBank/DDBJ databases">
        <title>Enrichment on poylsaccharides allowed isolation of novel metabolic and taxonomic groups of Haloarchaea.</title>
        <authorList>
            <person name="Sorokin D.Y."/>
            <person name="Elcheninov A.G."/>
            <person name="Khizhniak T.V."/>
            <person name="Kolganova T.V."/>
            <person name="Kublanov I.V."/>
        </authorList>
    </citation>
    <scope>NUCLEOTIDE SEQUENCE [LARGE SCALE GENOMIC DNA]</scope>
    <source>
        <strain evidence="2 3">AArc-curdl1</strain>
    </source>
</reference>
<gene>
    <name evidence="2" type="ORF">OB919_20230</name>
</gene>
<organism evidence="2 3">
    <name type="scientific">Natronosalvus hydrolyticus</name>
    <dbReference type="NCBI Taxonomy" id="2979988"/>
    <lineage>
        <taxon>Archaea</taxon>
        <taxon>Methanobacteriati</taxon>
        <taxon>Methanobacteriota</taxon>
        <taxon>Stenosarchaea group</taxon>
        <taxon>Halobacteria</taxon>
        <taxon>Halobacteriales</taxon>
        <taxon>Natrialbaceae</taxon>
        <taxon>Natronosalvus</taxon>
    </lineage>
</organism>
<accession>A0AAP2ZE40</accession>
<proteinExistence type="predicted"/>
<comment type="caution">
    <text evidence="2">The sequence shown here is derived from an EMBL/GenBank/DDBJ whole genome shotgun (WGS) entry which is preliminary data.</text>
</comment>
<feature type="region of interest" description="Disordered" evidence="1">
    <location>
        <begin position="1"/>
        <end position="28"/>
    </location>
</feature>
<evidence type="ECO:0000313" key="2">
    <source>
        <dbReference type="EMBL" id="MCU4754279.1"/>
    </source>
</evidence>
<name>A0AAP2ZE40_9EURY</name>
<feature type="compositionally biased region" description="Low complexity" evidence="1">
    <location>
        <begin position="1"/>
        <end position="10"/>
    </location>
</feature>
<dbReference type="Proteomes" id="UP001321047">
    <property type="component" value="Unassembled WGS sequence"/>
</dbReference>
<evidence type="ECO:0000313" key="3">
    <source>
        <dbReference type="Proteomes" id="UP001321047"/>
    </source>
</evidence>
<evidence type="ECO:0000256" key="1">
    <source>
        <dbReference type="SAM" id="MobiDB-lite"/>
    </source>
</evidence>
<sequence>MTSTTTTHETISAEPRTNTPLELPGSQYTYLGEDTEGGHHHLEERSSTIYVTDQPPERYLPSDAPIYWFRVQGTLEHVESLPPRAVGGWVEYVNQKRGWTKPPLLIDASIAHPSEVSR</sequence>